<evidence type="ECO:0000259" key="11">
    <source>
        <dbReference type="PROSITE" id="PS50928"/>
    </source>
</evidence>
<dbReference type="SUPFAM" id="SSF161098">
    <property type="entry name" value="MetI-like"/>
    <property type="match status" value="1"/>
</dbReference>
<evidence type="ECO:0000256" key="6">
    <source>
        <dbReference type="ARBA" id="ARBA00022692"/>
    </source>
</evidence>
<dbReference type="InterPro" id="IPR035906">
    <property type="entry name" value="MetI-like_sf"/>
</dbReference>
<evidence type="ECO:0000256" key="9">
    <source>
        <dbReference type="RuleBase" id="RU363032"/>
    </source>
</evidence>
<evidence type="ECO:0000313" key="12">
    <source>
        <dbReference type="EMBL" id="MBB5830439.1"/>
    </source>
</evidence>
<dbReference type="Pfam" id="PF00528">
    <property type="entry name" value="BPD_transp_1"/>
    <property type="match status" value="1"/>
</dbReference>
<dbReference type="PROSITE" id="PS50928">
    <property type="entry name" value="ABC_TM1"/>
    <property type="match status" value="1"/>
</dbReference>
<dbReference type="RefSeq" id="WP_184324058.1">
    <property type="nucleotide sequence ID" value="NZ_JACHLZ010000001.1"/>
</dbReference>
<dbReference type="InterPro" id="IPR000515">
    <property type="entry name" value="MetI-like"/>
</dbReference>
<evidence type="ECO:0000256" key="2">
    <source>
        <dbReference type="ARBA" id="ARBA00007069"/>
    </source>
</evidence>
<evidence type="ECO:0000313" key="13">
    <source>
        <dbReference type="Proteomes" id="UP000588158"/>
    </source>
</evidence>
<evidence type="ECO:0000256" key="4">
    <source>
        <dbReference type="ARBA" id="ARBA00022475"/>
    </source>
</evidence>
<evidence type="ECO:0000256" key="10">
    <source>
        <dbReference type="SAM" id="MobiDB-lite"/>
    </source>
</evidence>
<comment type="subcellular location">
    <subcellularLocation>
        <location evidence="1 9">Cell membrane</location>
        <topology evidence="1 9">Multi-pass membrane protein</topology>
    </subcellularLocation>
</comment>
<feature type="transmembrane region" description="Helical" evidence="9">
    <location>
        <begin position="28"/>
        <end position="52"/>
    </location>
</feature>
<comment type="similarity">
    <text evidence="2">Belongs to the binding-protein-dependent transport system permease family. CysTW subfamily.</text>
</comment>
<sequence length="366" mass="38973">MSTTDIEPDAPAAPPASMKSGSKRYGDSLFSGLSVGSGLLIFLTLAAVAIFLTSESMPAITESREFAGADAEFSLIEESLPLVFGTILAATIALLIAVPISLGIALFISHFAPRRMASGLGYMIDLLAAVPSVVYGLWGGIWLVPRLDPLYQFLHNTFGGGNEDSIFNFLRWPENFFLDGVTWPQSFPLYDWAGTPVFGWGGEPIFGLFAGDPTSPMRNMASAGVVLAVMILPIITSVSREIFLQTPRLQEEAALALGATRWETIRTVVLPFGRSGVVAASMLGLGRALGETMAVLMILSPGATFSFHILQVGLHQSIAANIAAKQAEASGVDMSLLIFTGLVLFVLTFIINAIARWIVARSGVKS</sequence>
<evidence type="ECO:0000256" key="7">
    <source>
        <dbReference type="ARBA" id="ARBA00022989"/>
    </source>
</evidence>
<proteinExistence type="inferred from homology"/>
<dbReference type="CDD" id="cd06261">
    <property type="entry name" value="TM_PBP2"/>
    <property type="match status" value="1"/>
</dbReference>
<dbReference type="InterPro" id="IPR051124">
    <property type="entry name" value="Phosphate_Transport_Permease"/>
</dbReference>
<dbReference type="PANTHER" id="PTHR30425">
    <property type="entry name" value="PHOSPHATE TRANSPORT SYSTEM PERMEASE PROTEIN PST"/>
    <property type="match status" value="1"/>
</dbReference>
<dbReference type="Proteomes" id="UP000588158">
    <property type="component" value="Unassembled WGS sequence"/>
</dbReference>
<feature type="transmembrane region" description="Helical" evidence="9">
    <location>
        <begin position="292"/>
        <end position="314"/>
    </location>
</feature>
<feature type="transmembrane region" description="Helical" evidence="9">
    <location>
        <begin position="334"/>
        <end position="359"/>
    </location>
</feature>
<feature type="transmembrane region" description="Helical" evidence="9">
    <location>
        <begin position="220"/>
        <end position="238"/>
    </location>
</feature>
<feature type="transmembrane region" description="Helical" evidence="9">
    <location>
        <begin position="120"/>
        <end position="144"/>
    </location>
</feature>
<keyword evidence="5" id="KW-0592">Phosphate transport</keyword>
<evidence type="ECO:0000256" key="3">
    <source>
        <dbReference type="ARBA" id="ARBA00022448"/>
    </source>
</evidence>
<name>A0A841A5M2_9MICO</name>
<keyword evidence="3 9" id="KW-0813">Transport</keyword>
<reference evidence="12 13" key="1">
    <citation type="submission" date="2020-08" db="EMBL/GenBank/DDBJ databases">
        <title>Sequencing the genomes of 1000 actinobacteria strains.</title>
        <authorList>
            <person name="Klenk H.-P."/>
        </authorList>
    </citation>
    <scope>NUCLEOTIDE SEQUENCE [LARGE SCALE GENOMIC DNA]</scope>
    <source>
        <strain evidence="12 13">DSM 28796</strain>
    </source>
</reference>
<dbReference type="AlphaFoldDB" id="A0A841A5M2"/>
<evidence type="ECO:0000256" key="5">
    <source>
        <dbReference type="ARBA" id="ARBA00022592"/>
    </source>
</evidence>
<dbReference type="EMBL" id="JACHLZ010000001">
    <property type="protein sequence ID" value="MBB5830439.1"/>
    <property type="molecule type" value="Genomic_DNA"/>
</dbReference>
<protein>
    <submittedName>
        <fullName evidence="12">Phosphate transport system permease protein</fullName>
    </submittedName>
</protein>
<evidence type="ECO:0000256" key="1">
    <source>
        <dbReference type="ARBA" id="ARBA00004651"/>
    </source>
</evidence>
<dbReference type="Gene3D" id="1.10.3720.10">
    <property type="entry name" value="MetI-like"/>
    <property type="match status" value="1"/>
</dbReference>
<comment type="caution">
    <text evidence="12">The sequence shown here is derived from an EMBL/GenBank/DDBJ whole genome shotgun (WGS) entry which is preliminary data.</text>
</comment>
<dbReference type="GO" id="GO:0005886">
    <property type="term" value="C:plasma membrane"/>
    <property type="evidence" value="ECO:0007669"/>
    <property type="project" value="UniProtKB-SubCell"/>
</dbReference>
<dbReference type="GO" id="GO:0055085">
    <property type="term" value="P:transmembrane transport"/>
    <property type="evidence" value="ECO:0007669"/>
    <property type="project" value="InterPro"/>
</dbReference>
<dbReference type="GO" id="GO:0006817">
    <property type="term" value="P:phosphate ion transport"/>
    <property type="evidence" value="ECO:0007669"/>
    <property type="project" value="UniProtKB-KW"/>
</dbReference>
<keyword evidence="4" id="KW-1003">Cell membrane</keyword>
<gene>
    <name evidence="12" type="ORF">HNR70_000252</name>
</gene>
<accession>A0A841A5M2</accession>
<feature type="domain" description="ABC transmembrane type-1" evidence="11">
    <location>
        <begin position="83"/>
        <end position="355"/>
    </location>
</feature>
<keyword evidence="6 9" id="KW-0812">Transmembrane</keyword>
<keyword evidence="7 9" id="KW-1133">Transmembrane helix</keyword>
<dbReference type="PANTHER" id="PTHR30425:SF1">
    <property type="entry name" value="PHOSPHATE TRANSPORT SYSTEM PERMEASE PROTEIN PSTC"/>
    <property type="match status" value="1"/>
</dbReference>
<feature type="region of interest" description="Disordered" evidence="10">
    <location>
        <begin position="1"/>
        <end position="21"/>
    </location>
</feature>
<keyword evidence="8 9" id="KW-0472">Membrane</keyword>
<evidence type="ECO:0000256" key="8">
    <source>
        <dbReference type="ARBA" id="ARBA00023136"/>
    </source>
</evidence>
<keyword evidence="13" id="KW-1185">Reference proteome</keyword>
<organism evidence="12 13">
    <name type="scientific">Brachybacterium aquaticum</name>
    <dbReference type="NCBI Taxonomy" id="1432564"/>
    <lineage>
        <taxon>Bacteria</taxon>
        <taxon>Bacillati</taxon>
        <taxon>Actinomycetota</taxon>
        <taxon>Actinomycetes</taxon>
        <taxon>Micrococcales</taxon>
        <taxon>Dermabacteraceae</taxon>
        <taxon>Brachybacterium</taxon>
    </lineage>
</organism>
<feature type="transmembrane region" description="Helical" evidence="9">
    <location>
        <begin position="82"/>
        <end position="108"/>
    </location>
</feature>